<dbReference type="EMBL" id="OZ034820">
    <property type="protein sequence ID" value="CAL1401540.1"/>
    <property type="molecule type" value="Genomic_DNA"/>
</dbReference>
<protein>
    <submittedName>
        <fullName evidence="2">Uncharacterized protein</fullName>
    </submittedName>
</protein>
<keyword evidence="3" id="KW-1185">Reference proteome</keyword>
<name>A0AAV2FVX6_9ROSI</name>
<proteinExistence type="predicted"/>
<gene>
    <name evidence="2" type="ORF">LTRI10_LOCUS41593</name>
</gene>
<evidence type="ECO:0000313" key="3">
    <source>
        <dbReference type="Proteomes" id="UP001497516"/>
    </source>
</evidence>
<sequence>MVALRARVSREHGTSRPRTCLTRMGYMLTALPRPGIPRWIKCAPTCPLVLTKQGWKEGELVGTVGSESNEANPPGTIDLGPGTCSNEQLGSNHVDAKSPDSRILGQNTKDNAAEKGESVVEIGVDSSKIINCVRFLESWGRCRSHENDSQMPESISPNFELRPPDSGFTPPDSGKFKFYGGGKIATSVRGRSRGFQGGQWSKTDTGRQNNTAKCSTTVECHETSSC</sequence>
<evidence type="ECO:0000256" key="1">
    <source>
        <dbReference type="SAM" id="MobiDB-lite"/>
    </source>
</evidence>
<dbReference type="Proteomes" id="UP001497516">
    <property type="component" value="Chromosome 7"/>
</dbReference>
<feature type="region of interest" description="Disordered" evidence="1">
    <location>
        <begin position="64"/>
        <end position="114"/>
    </location>
</feature>
<accession>A0AAV2FVX6</accession>
<evidence type="ECO:0000313" key="2">
    <source>
        <dbReference type="EMBL" id="CAL1401540.1"/>
    </source>
</evidence>
<reference evidence="2 3" key="1">
    <citation type="submission" date="2024-04" db="EMBL/GenBank/DDBJ databases">
        <authorList>
            <person name="Fracassetti M."/>
        </authorList>
    </citation>
    <scope>NUCLEOTIDE SEQUENCE [LARGE SCALE GENOMIC DNA]</scope>
</reference>
<organism evidence="2 3">
    <name type="scientific">Linum trigynum</name>
    <dbReference type="NCBI Taxonomy" id="586398"/>
    <lineage>
        <taxon>Eukaryota</taxon>
        <taxon>Viridiplantae</taxon>
        <taxon>Streptophyta</taxon>
        <taxon>Embryophyta</taxon>
        <taxon>Tracheophyta</taxon>
        <taxon>Spermatophyta</taxon>
        <taxon>Magnoliopsida</taxon>
        <taxon>eudicotyledons</taxon>
        <taxon>Gunneridae</taxon>
        <taxon>Pentapetalae</taxon>
        <taxon>rosids</taxon>
        <taxon>fabids</taxon>
        <taxon>Malpighiales</taxon>
        <taxon>Linaceae</taxon>
        <taxon>Linum</taxon>
    </lineage>
</organism>
<dbReference type="AlphaFoldDB" id="A0AAV2FVX6"/>